<reference evidence="1 2" key="1">
    <citation type="journal article" date="2018" name="Biotechnol. Biofuels">
        <title>Integrative visual omics of the white-rot fungus Polyporus brumalis exposes the biotechnological potential of its oxidative enzymes for delignifying raw plant biomass.</title>
        <authorList>
            <person name="Miyauchi S."/>
            <person name="Rancon A."/>
            <person name="Drula E."/>
            <person name="Hage H."/>
            <person name="Chaduli D."/>
            <person name="Favel A."/>
            <person name="Grisel S."/>
            <person name="Henrissat B."/>
            <person name="Herpoel-Gimbert I."/>
            <person name="Ruiz-Duenas F.J."/>
            <person name="Chevret D."/>
            <person name="Hainaut M."/>
            <person name="Lin J."/>
            <person name="Wang M."/>
            <person name="Pangilinan J."/>
            <person name="Lipzen A."/>
            <person name="Lesage-Meessen L."/>
            <person name="Navarro D."/>
            <person name="Riley R."/>
            <person name="Grigoriev I.V."/>
            <person name="Zhou S."/>
            <person name="Raouche S."/>
            <person name="Rosso M.N."/>
        </authorList>
    </citation>
    <scope>NUCLEOTIDE SEQUENCE [LARGE SCALE GENOMIC DNA]</scope>
    <source>
        <strain evidence="1 2">BRFM 1820</strain>
    </source>
</reference>
<keyword evidence="2" id="KW-1185">Reference proteome</keyword>
<proteinExistence type="predicted"/>
<dbReference type="AlphaFoldDB" id="A0A371CT65"/>
<sequence length="148" mass="16473">MGAHTRRESMHGGFQLGIASRKSADRGGARGLRGAVFWVSASHIWLYTLLLHAESTKRNRLSRREVSHRSYARRTHVLFRILCCSVGQSSKLSAIDSFLKLRQCGPHSSQRAAEMAISVFRLSSSALFSKIDTAVRHNDSLRPHISAS</sequence>
<evidence type="ECO:0000313" key="2">
    <source>
        <dbReference type="Proteomes" id="UP000256964"/>
    </source>
</evidence>
<name>A0A371CT65_9APHY</name>
<accession>A0A371CT65</accession>
<protein>
    <submittedName>
        <fullName evidence="1">Uncharacterized protein</fullName>
    </submittedName>
</protein>
<dbReference type="Proteomes" id="UP000256964">
    <property type="component" value="Unassembled WGS sequence"/>
</dbReference>
<evidence type="ECO:0000313" key="1">
    <source>
        <dbReference type="EMBL" id="RDX43457.1"/>
    </source>
</evidence>
<dbReference type="EMBL" id="KZ857464">
    <property type="protein sequence ID" value="RDX43457.1"/>
    <property type="molecule type" value="Genomic_DNA"/>
</dbReference>
<gene>
    <name evidence="1" type="ORF">OH76DRAFT_1200717</name>
</gene>
<organism evidence="1 2">
    <name type="scientific">Lentinus brumalis</name>
    <dbReference type="NCBI Taxonomy" id="2498619"/>
    <lineage>
        <taxon>Eukaryota</taxon>
        <taxon>Fungi</taxon>
        <taxon>Dikarya</taxon>
        <taxon>Basidiomycota</taxon>
        <taxon>Agaricomycotina</taxon>
        <taxon>Agaricomycetes</taxon>
        <taxon>Polyporales</taxon>
        <taxon>Polyporaceae</taxon>
        <taxon>Lentinus</taxon>
    </lineage>
</organism>